<sequence length="32" mass="3206">MSALPRCLYEAMPPLSPPSALASQPLGAAPPA</sequence>
<protein>
    <submittedName>
        <fullName evidence="2">Uncharacterized protein</fullName>
    </submittedName>
</protein>
<dbReference type="AlphaFoldDB" id="A0A0A9CD19"/>
<evidence type="ECO:0000256" key="1">
    <source>
        <dbReference type="SAM" id="MobiDB-lite"/>
    </source>
</evidence>
<reference evidence="2" key="2">
    <citation type="journal article" date="2015" name="Data Brief">
        <title>Shoot transcriptome of the giant reed, Arundo donax.</title>
        <authorList>
            <person name="Barrero R.A."/>
            <person name="Guerrero F.D."/>
            <person name="Moolhuijzen P."/>
            <person name="Goolsby J.A."/>
            <person name="Tidwell J."/>
            <person name="Bellgard S.E."/>
            <person name="Bellgard M.I."/>
        </authorList>
    </citation>
    <scope>NUCLEOTIDE SEQUENCE</scope>
    <source>
        <tissue evidence="2">Shoot tissue taken approximately 20 cm above the soil surface</tissue>
    </source>
</reference>
<evidence type="ECO:0000313" key="2">
    <source>
        <dbReference type="EMBL" id="JAD74189.1"/>
    </source>
</evidence>
<proteinExistence type="predicted"/>
<accession>A0A0A9CD19</accession>
<feature type="compositionally biased region" description="Low complexity" evidence="1">
    <location>
        <begin position="18"/>
        <end position="32"/>
    </location>
</feature>
<name>A0A0A9CD19_ARUDO</name>
<organism evidence="2">
    <name type="scientific">Arundo donax</name>
    <name type="common">Giant reed</name>
    <name type="synonym">Donax arundinaceus</name>
    <dbReference type="NCBI Taxonomy" id="35708"/>
    <lineage>
        <taxon>Eukaryota</taxon>
        <taxon>Viridiplantae</taxon>
        <taxon>Streptophyta</taxon>
        <taxon>Embryophyta</taxon>
        <taxon>Tracheophyta</taxon>
        <taxon>Spermatophyta</taxon>
        <taxon>Magnoliopsida</taxon>
        <taxon>Liliopsida</taxon>
        <taxon>Poales</taxon>
        <taxon>Poaceae</taxon>
        <taxon>PACMAD clade</taxon>
        <taxon>Arundinoideae</taxon>
        <taxon>Arundineae</taxon>
        <taxon>Arundo</taxon>
    </lineage>
</organism>
<feature type="region of interest" description="Disordered" evidence="1">
    <location>
        <begin position="13"/>
        <end position="32"/>
    </location>
</feature>
<dbReference type="EMBL" id="GBRH01223706">
    <property type="protein sequence ID" value="JAD74189.1"/>
    <property type="molecule type" value="Transcribed_RNA"/>
</dbReference>
<reference evidence="2" key="1">
    <citation type="submission" date="2014-09" db="EMBL/GenBank/DDBJ databases">
        <authorList>
            <person name="Magalhaes I.L.F."/>
            <person name="Oliveira U."/>
            <person name="Santos F.R."/>
            <person name="Vidigal T.H.D.A."/>
            <person name="Brescovit A.D."/>
            <person name="Santos A.J."/>
        </authorList>
    </citation>
    <scope>NUCLEOTIDE SEQUENCE</scope>
    <source>
        <tissue evidence="2">Shoot tissue taken approximately 20 cm above the soil surface</tissue>
    </source>
</reference>